<keyword evidence="1" id="KW-0175">Coiled coil</keyword>
<reference evidence="3" key="1">
    <citation type="submission" date="2023-08" db="EMBL/GenBank/DDBJ databases">
        <authorList>
            <person name="Audoor S."/>
            <person name="Bilcke G."/>
        </authorList>
    </citation>
    <scope>NUCLEOTIDE SEQUENCE</scope>
</reference>
<proteinExistence type="predicted"/>
<feature type="compositionally biased region" description="Low complexity" evidence="2">
    <location>
        <begin position="237"/>
        <end position="249"/>
    </location>
</feature>
<accession>A0AAD2JLF7</accession>
<feature type="region of interest" description="Disordered" evidence="2">
    <location>
        <begin position="109"/>
        <end position="261"/>
    </location>
</feature>
<feature type="compositionally biased region" description="Low complexity" evidence="2">
    <location>
        <begin position="221"/>
        <end position="230"/>
    </location>
</feature>
<gene>
    <name evidence="3" type="ORF">CYCCA115_LOCUS19193</name>
</gene>
<comment type="caution">
    <text evidence="3">The sequence shown here is derived from an EMBL/GenBank/DDBJ whole genome shotgun (WGS) entry which is preliminary data.</text>
</comment>
<name>A0AAD2JLF7_9STRA</name>
<feature type="compositionally biased region" description="Polar residues" evidence="2">
    <location>
        <begin position="205"/>
        <end position="220"/>
    </location>
</feature>
<protein>
    <submittedName>
        <fullName evidence="3">Uncharacterized protein</fullName>
    </submittedName>
</protein>
<dbReference type="AlphaFoldDB" id="A0AAD2JLF7"/>
<feature type="coiled-coil region" evidence="1">
    <location>
        <begin position="68"/>
        <end position="102"/>
    </location>
</feature>
<feature type="compositionally biased region" description="Basic and acidic residues" evidence="2">
    <location>
        <begin position="151"/>
        <end position="165"/>
    </location>
</feature>
<dbReference type="EMBL" id="CAKOGP040002091">
    <property type="protein sequence ID" value="CAJ1961431.1"/>
    <property type="molecule type" value="Genomic_DNA"/>
</dbReference>
<evidence type="ECO:0000313" key="4">
    <source>
        <dbReference type="Proteomes" id="UP001295423"/>
    </source>
</evidence>
<evidence type="ECO:0000313" key="3">
    <source>
        <dbReference type="EMBL" id="CAJ1961431.1"/>
    </source>
</evidence>
<dbReference type="Proteomes" id="UP001295423">
    <property type="component" value="Unassembled WGS sequence"/>
</dbReference>
<evidence type="ECO:0000256" key="1">
    <source>
        <dbReference type="SAM" id="Coils"/>
    </source>
</evidence>
<feature type="compositionally biased region" description="Polar residues" evidence="2">
    <location>
        <begin position="250"/>
        <end position="261"/>
    </location>
</feature>
<keyword evidence="4" id="KW-1185">Reference proteome</keyword>
<evidence type="ECO:0000256" key="2">
    <source>
        <dbReference type="SAM" id="MobiDB-lite"/>
    </source>
</evidence>
<sequence>MFTKQNPKSQSLALQDVCANLMKRNDDLRASTKFLMKQFLMESTKQNAKSGQAMKLLDKLRKENLALKQSQNSQKMMYEQTIEKQRQQLHSLQKKLAEREEQVMQFRSYHESNMRSQSPQGPRRVSGAGLPQSSSRGPPQPPIQGFMIQREAQERAKQQKLETPQRRRPIMGSQSGGYNQHHHQSQQGRFPGDSSISPGGIRNITAATSFSFSGGQTKMRSSSSGGASPSQAFLSKPPGSYSRSQSPSSAFQNQSYARRQY</sequence>
<organism evidence="3 4">
    <name type="scientific">Cylindrotheca closterium</name>
    <dbReference type="NCBI Taxonomy" id="2856"/>
    <lineage>
        <taxon>Eukaryota</taxon>
        <taxon>Sar</taxon>
        <taxon>Stramenopiles</taxon>
        <taxon>Ochrophyta</taxon>
        <taxon>Bacillariophyta</taxon>
        <taxon>Bacillariophyceae</taxon>
        <taxon>Bacillariophycidae</taxon>
        <taxon>Bacillariales</taxon>
        <taxon>Bacillariaceae</taxon>
        <taxon>Cylindrotheca</taxon>
    </lineage>
</organism>